<gene>
    <name evidence="3" type="ORF">HINF_LOCUS55400</name>
    <name evidence="2" type="ORF">HINF_LOCUS63743</name>
</gene>
<dbReference type="Proteomes" id="UP001642409">
    <property type="component" value="Unassembled WGS sequence"/>
</dbReference>
<protein>
    <submittedName>
        <fullName evidence="3">Hypothetical_protein</fullName>
    </submittedName>
</protein>
<evidence type="ECO:0000313" key="3">
    <source>
        <dbReference type="EMBL" id="CAL6071974.1"/>
    </source>
</evidence>
<keyword evidence="4" id="KW-1185">Reference proteome</keyword>
<keyword evidence="1" id="KW-0175">Coiled coil</keyword>
<feature type="coiled-coil region" evidence="1">
    <location>
        <begin position="49"/>
        <end position="76"/>
    </location>
</feature>
<reference evidence="2" key="1">
    <citation type="submission" date="2023-06" db="EMBL/GenBank/DDBJ databases">
        <authorList>
            <person name="Kurt Z."/>
        </authorList>
    </citation>
    <scope>NUCLEOTIDE SEQUENCE</scope>
</reference>
<organism evidence="2">
    <name type="scientific">Hexamita inflata</name>
    <dbReference type="NCBI Taxonomy" id="28002"/>
    <lineage>
        <taxon>Eukaryota</taxon>
        <taxon>Metamonada</taxon>
        <taxon>Diplomonadida</taxon>
        <taxon>Hexamitidae</taxon>
        <taxon>Hexamitinae</taxon>
        <taxon>Hexamita</taxon>
    </lineage>
</organism>
<evidence type="ECO:0000256" key="1">
    <source>
        <dbReference type="SAM" id="Coils"/>
    </source>
</evidence>
<dbReference type="AlphaFoldDB" id="A0AA86RM45"/>
<dbReference type="EMBL" id="CAXDID020000293">
    <property type="protein sequence ID" value="CAL6071974.1"/>
    <property type="molecule type" value="Genomic_DNA"/>
</dbReference>
<reference evidence="3 4" key="2">
    <citation type="submission" date="2024-07" db="EMBL/GenBank/DDBJ databases">
        <authorList>
            <person name="Akdeniz Z."/>
        </authorList>
    </citation>
    <scope>NUCLEOTIDE SEQUENCE [LARGE SCALE GENOMIC DNA]</scope>
</reference>
<sequence length="102" mass="12436">MKGKMLTEEDIWLKQPICETTKVSKHIERRKNVKYVSTQNEQAAENRMYEQFQEEAKRKLDEYKKTQEQRENIANEIIKGSQQVTSQHKMYEKYKQYFVNKK</sequence>
<dbReference type="EMBL" id="CATOUU010001172">
    <property type="protein sequence ID" value="CAI9976098.1"/>
    <property type="molecule type" value="Genomic_DNA"/>
</dbReference>
<accession>A0AA86RM45</accession>
<evidence type="ECO:0000313" key="2">
    <source>
        <dbReference type="EMBL" id="CAI9976098.1"/>
    </source>
</evidence>
<evidence type="ECO:0000313" key="4">
    <source>
        <dbReference type="Proteomes" id="UP001642409"/>
    </source>
</evidence>
<name>A0AA86RM45_9EUKA</name>
<comment type="caution">
    <text evidence="2">The sequence shown here is derived from an EMBL/GenBank/DDBJ whole genome shotgun (WGS) entry which is preliminary data.</text>
</comment>
<proteinExistence type="predicted"/>